<dbReference type="PANTHER" id="PTHR43130">
    <property type="entry name" value="ARAC-FAMILY TRANSCRIPTIONAL REGULATOR"/>
    <property type="match status" value="1"/>
</dbReference>
<dbReference type="InterPro" id="IPR009057">
    <property type="entry name" value="Homeodomain-like_sf"/>
</dbReference>
<dbReference type="PROSITE" id="PS00041">
    <property type="entry name" value="HTH_ARAC_FAMILY_1"/>
    <property type="match status" value="1"/>
</dbReference>
<keyword evidence="3" id="KW-0804">Transcription</keyword>
<dbReference type="EMBL" id="LHOY01000033">
    <property type="protein sequence ID" value="KPG72778.1"/>
    <property type="molecule type" value="Genomic_DNA"/>
</dbReference>
<feature type="domain" description="HTH araC/xylS-type" evidence="4">
    <location>
        <begin position="216"/>
        <end position="314"/>
    </location>
</feature>
<evidence type="ECO:0000256" key="2">
    <source>
        <dbReference type="ARBA" id="ARBA00023125"/>
    </source>
</evidence>
<dbReference type="RefSeq" id="WP_059397926.1">
    <property type="nucleotide sequence ID" value="NZ_LHOY01000033.1"/>
</dbReference>
<dbReference type="CDD" id="cd03137">
    <property type="entry name" value="GATase1_AraC_1"/>
    <property type="match status" value="1"/>
</dbReference>
<dbReference type="SUPFAM" id="SSF52317">
    <property type="entry name" value="Class I glutamine amidotransferase-like"/>
    <property type="match status" value="1"/>
</dbReference>
<protein>
    <submittedName>
        <fullName evidence="5">AraC family transcriptional regulator</fullName>
    </submittedName>
</protein>
<dbReference type="InterPro" id="IPR018062">
    <property type="entry name" value="HTH_AraC-typ_CS"/>
</dbReference>
<dbReference type="InterPro" id="IPR052158">
    <property type="entry name" value="INH-QAR"/>
</dbReference>
<organism evidence="5 6">
    <name type="scientific">Pseudomonas libanensis</name>
    <dbReference type="NCBI Taxonomy" id="75588"/>
    <lineage>
        <taxon>Bacteria</taxon>
        <taxon>Pseudomonadati</taxon>
        <taxon>Pseudomonadota</taxon>
        <taxon>Gammaproteobacteria</taxon>
        <taxon>Pseudomonadales</taxon>
        <taxon>Pseudomonadaceae</taxon>
        <taxon>Pseudomonas</taxon>
    </lineage>
</organism>
<proteinExistence type="predicted"/>
<name>A0ABR5M3J1_9PSED</name>
<dbReference type="PANTHER" id="PTHR43130:SF3">
    <property type="entry name" value="HTH-TYPE TRANSCRIPTIONAL REGULATOR RV1931C"/>
    <property type="match status" value="1"/>
</dbReference>
<keyword evidence="2" id="KW-0238">DNA-binding</keyword>
<evidence type="ECO:0000313" key="6">
    <source>
        <dbReference type="Proteomes" id="UP000037820"/>
    </source>
</evidence>
<comment type="caution">
    <text evidence="5">The sequence shown here is derived from an EMBL/GenBank/DDBJ whole genome shotgun (WGS) entry which is preliminary data.</text>
</comment>
<dbReference type="InterPro" id="IPR018060">
    <property type="entry name" value="HTH_AraC"/>
</dbReference>
<gene>
    <name evidence="5" type="ORF">AEQ48_19915</name>
</gene>
<dbReference type="SMART" id="SM00342">
    <property type="entry name" value="HTH_ARAC"/>
    <property type="match status" value="1"/>
</dbReference>
<evidence type="ECO:0000256" key="1">
    <source>
        <dbReference type="ARBA" id="ARBA00023015"/>
    </source>
</evidence>
<keyword evidence="1" id="KW-0805">Transcription regulation</keyword>
<dbReference type="Pfam" id="PF01965">
    <property type="entry name" value="DJ-1_PfpI"/>
    <property type="match status" value="1"/>
</dbReference>
<keyword evidence="6" id="KW-1185">Reference proteome</keyword>
<accession>A0ABR5M3J1</accession>
<dbReference type="Proteomes" id="UP000037820">
    <property type="component" value="Unassembled WGS sequence"/>
</dbReference>
<dbReference type="Pfam" id="PF12833">
    <property type="entry name" value="HTH_18"/>
    <property type="match status" value="1"/>
</dbReference>
<evidence type="ECO:0000259" key="4">
    <source>
        <dbReference type="PROSITE" id="PS01124"/>
    </source>
</evidence>
<dbReference type="Gene3D" id="1.10.10.60">
    <property type="entry name" value="Homeodomain-like"/>
    <property type="match status" value="1"/>
</dbReference>
<evidence type="ECO:0000313" key="5">
    <source>
        <dbReference type="EMBL" id="KPG72778.1"/>
    </source>
</evidence>
<dbReference type="InterPro" id="IPR002818">
    <property type="entry name" value="DJ-1/PfpI"/>
</dbReference>
<reference evidence="5 6" key="1">
    <citation type="submission" date="2015-07" db="EMBL/GenBank/DDBJ databases">
        <title>Whole genome sequencing of endophytes isolated from poison ivy (Toxicodendron radicans).</title>
        <authorList>
            <person name="Tran P.N."/>
            <person name="Lee Y.P."/>
            <person name="Gan H.M."/>
            <person name="Savka M.A."/>
        </authorList>
    </citation>
    <scope>NUCLEOTIDE SEQUENCE [LARGE SCALE GENOMIC DNA]</scope>
    <source>
        <strain evidence="5 6">RIT-PI-g</strain>
    </source>
</reference>
<dbReference type="Gene3D" id="3.40.50.880">
    <property type="match status" value="1"/>
</dbReference>
<sequence length="322" mass="35139">MKIALLAPPRIQMLDLVGPTDVFAEAARQLGKPRTYRIAVIGVRPGPIKGTSGLRVETDDCIETFDAHIDTLLIAGSPAIGDITDNLRVLHWVRRQAGKARRVGSVCSGAFVLAAAGLLAGRRATTHWNSSAALARQYPNIQVDADSIFIRDGNLYTSAGITAGMDLALALVEEDHGRDLALSVAREMVMYLKRPGGQSQFSAQLAAQSAERNAIRDIQHYIIEHLATDLSVPLLARHMGMSERNFARVFKADAGLTPAEFVERARIDGARQLLDSADVSLKRLANQVGYANVDGFRRAFVRRLGISPNEYRKIHAPQKNAR</sequence>
<dbReference type="SUPFAM" id="SSF46689">
    <property type="entry name" value="Homeodomain-like"/>
    <property type="match status" value="2"/>
</dbReference>
<dbReference type="InterPro" id="IPR029062">
    <property type="entry name" value="Class_I_gatase-like"/>
</dbReference>
<dbReference type="PROSITE" id="PS01124">
    <property type="entry name" value="HTH_ARAC_FAMILY_2"/>
    <property type="match status" value="1"/>
</dbReference>
<evidence type="ECO:0000256" key="3">
    <source>
        <dbReference type="ARBA" id="ARBA00023163"/>
    </source>
</evidence>